<keyword evidence="3" id="KW-1185">Reference proteome</keyword>
<dbReference type="EMBL" id="JANPWB010000003">
    <property type="protein sequence ID" value="KAJ1198722.1"/>
    <property type="molecule type" value="Genomic_DNA"/>
</dbReference>
<dbReference type="AlphaFoldDB" id="A0AAV7VEW4"/>
<evidence type="ECO:0008006" key="4">
    <source>
        <dbReference type="Google" id="ProtNLM"/>
    </source>
</evidence>
<feature type="region of interest" description="Disordered" evidence="1">
    <location>
        <begin position="24"/>
        <end position="85"/>
    </location>
</feature>
<dbReference type="Proteomes" id="UP001066276">
    <property type="component" value="Chromosome 2_1"/>
</dbReference>
<accession>A0AAV7VEW4</accession>
<reference evidence="2" key="1">
    <citation type="journal article" date="2022" name="bioRxiv">
        <title>Sequencing and chromosome-scale assembly of the giantPleurodeles waltlgenome.</title>
        <authorList>
            <person name="Brown T."/>
            <person name="Elewa A."/>
            <person name="Iarovenko S."/>
            <person name="Subramanian E."/>
            <person name="Araus A.J."/>
            <person name="Petzold A."/>
            <person name="Susuki M."/>
            <person name="Suzuki K.-i.T."/>
            <person name="Hayashi T."/>
            <person name="Toyoda A."/>
            <person name="Oliveira C."/>
            <person name="Osipova E."/>
            <person name="Leigh N.D."/>
            <person name="Simon A."/>
            <person name="Yun M.H."/>
        </authorList>
    </citation>
    <scope>NUCLEOTIDE SEQUENCE</scope>
    <source>
        <strain evidence="2">20211129_DDA</strain>
        <tissue evidence="2">Liver</tissue>
    </source>
</reference>
<evidence type="ECO:0000313" key="2">
    <source>
        <dbReference type="EMBL" id="KAJ1198722.1"/>
    </source>
</evidence>
<proteinExistence type="predicted"/>
<evidence type="ECO:0000256" key="1">
    <source>
        <dbReference type="SAM" id="MobiDB-lite"/>
    </source>
</evidence>
<name>A0AAV7VEW4_PLEWA</name>
<organism evidence="2 3">
    <name type="scientific">Pleurodeles waltl</name>
    <name type="common">Iberian ribbed newt</name>
    <dbReference type="NCBI Taxonomy" id="8319"/>
    <lineage>
        <taxon>Eukaryota</taxon>
        <taxon>Metazoa</taxon>
        <taxon>Chordata</taxon>
        <taxon>Craniata</taxon>
        <taxon>Vertebrata</taxon>
        <taxon>Euteleostomi</taxon>
        <taxon>Amphibia</taxon>
        <taxon>Batrachia</taxon>
        <taxon>Caudata</taxon>
        <taxon>Salamandroidea</taxon>
        <taxon>Salamandridae</taxon>
        <taxon>Pleurodelinae</taxon>
        <taxon>Pleurodeles</taxon>
    </lineage>
</organism>
<gene>
    <name evidence="2" type="ORF">NDU88_002561</name>
</gene>
<sequence>MQPHLYSCVGLLRLATTTLVANHAEQHGSKKWGANRSGGGQAKGGSSRFGLGPGTRGLLGPQLGRKDGVGVAQSDSGSAAVRQRRRCGVRHMGERSCWCRKRRDAAVDGELGRDLRLLDWRQRGVE</sequence>
<protein>
    <recommendedName>
        <fullName evidence="4">Secreted protein</fullName>
    </recommendedName>
</protein>
<comment type="caution">
    <text evidence="2">The sequence shown here is derived from an EMBL/GenBank/DDBJ whole genome shotgun (WGS) entry which is preliminary data.</text>
</comment>
<evidence type="ECO:0000313" key="3">
    <source>
        <dbReference type="Proteomes" id="UP001066276"/>
    </source>
</evidence>